<evidence type="ECO:0000313" key="1">
    <source>
        <dbReference type="EMBL" id="SJM91141.1"/>
    </source>
</evidence>
<evidence type="ECO:0008006" key="3">
    <source>
        <dbReference type="Google" id="ProtNLM"/>
    </source>
</evidence>
<dbReference type="RefSeq" id="WP_179210159.1">
    <property type="nucleotide sequence ID" value="NZ_FUKJ01000121.1"/>
</dbReference>
<proteinExistence type="predicted"/>
<sequence length="1303" mass="144891">MEIPSRASKIIKVFAVILALIAFYGLLGFVVLPKVLTAKLPDIIHQQTGRKAAIAKIAFNPFNLRCRLQGFTMQEKNGSAFVSFDSFATKINAWQSIKLKAVAIEEVTLTKPFVHVARLKNDMFNFADISKSKPEKKKPDSKIFPVNISQIAIIDGKLFWEDHHLDKSVTENITPINLKIDNFTTHADQQSKLGITLALVSGGKLEWKGKIGVNPIASQGQIKLDKIKLPVLLALALPNKPAFDLQGYELFSADYTLNYIKDGLKLTLSKSKLDLLDVKFSKKAPNPIVINVPNFRLAADYTIDQAKNNFKLNTDKLKIAIQDFQYEQTGQATLLLKILDITHEANIAVSMTDKVLQVTTSKDKLDVRELYFQQQGADKKVIKIPAMTQKTDIKLNKTDKGLDISTDKTRLDVRDLLFEQHGDNSLRIEIPVISHEADIQYHQTDKELQITSNKDKLDVRDLHFEERGSNKRTINIPGISHETDIKFSQNDKGLQVTANKARLEVSKLDFKDSGQNKMGLKIPRFSHETDMQFSVADKIWQVAANKTKITSKDIQLSGMDIAPILLKIPEIALETAYKTDNKDNKFNFVASKGKFDLQKLQLDDTDHKTTLAKINAFALSGLGINLNSKELLLESVSAKNADFKAWLNADKTINYQTLFVVPKQATPRRASKLVVASKKTTDTQWKIKVNKLALTDFGLDFEDKSLAKPVTMSARPIDVQLKNFTNKTGASLPLQLSVGINKSGSIKIDGNVTVEPFSTQLTVAVNKIALEKFQPYVDKFARLDIIQGNLNVDGKLSFAKKASDLDVKFKGNTNVADLVTRDQIQNKDFVKWDDVSLKNIDADVLGNRYTVGSLIMNKPYARVTIRKDKTINVNDIMIVDNKTVQAKTKPVSVKATSTTSKKPYFRLNTVKIIDGASDFSDFSLILPFSAPIKGLDGGASGISSEQNSKMTVALEGNAFELSPVKIKGSLSPYLGDFDIDMSFEGMPMPLVSPYMVQFAGYKVEKGKLSLGLKYTIEKKQLTASNNILIDQLELGEKVENPNAVSLPLELAIVLLKDSDGKIKIDVPLTGSLEDPKFSIGNILGDALLNVLTKIITSPFNAIAGLVGSDADLSVINFAAGSDILAPEQMTKLNDIAKALKDRTALNIEIKGAAFQEQDWPILREDALHEQLRRVKANEISKDDSKKIRSEYVYLSADDYNRLLRDVFIQQYPQLAKKSIFGTPTLINNEEADFYAFAKKKLAETLVPDHKRLNDLATERAQTIAKYLAQKAGIPNERIFILDTVVDPERKGKDITSQLSLKTN</sequence>
<dbReference type="PANTHER" id="PTHR30441">
    <property type="entry name" value="DUF748 DOMAIN-CONTAINING PROTEIN"/>
    <property type="match status" value="1"/>
</dbReference>
<dbReference type="Pfam" id="PF05359">
    <property type="entry name" value="DUF748"/>
    <property type="match status" value="1"/>
</dbReference>
<dbReference type="InterPro" id="IPR008023">
    <property type="entry name" value="DUF748"/>
</dbReference>
<dbReference type="Proteomes" id="UP000195442">
    <property type="component" value="Unassembled WGS sequence"/>
</dbReference>
<dbReference type="InterPro" id="IPR036737">
    <property type="entry name" value="OmpA-like_sf"/>
</dbReference>
<evidence type="ECO:0000313" key="2">
    <source>
        <dbReference type="Proteomes" id="UP000195442"/>
    </source>
</evidence>
<dbReference type="GO" id="GO:0005886">
    <property type="term" value="C:plasma membrane"/>
    <property type="evidence" value="ECO:0007669"/>
    <property type="project" value="TreeGrafter"/>
</dbReference>
<keyword evidence="2" id="KW-1185">Reference proteome</keyword>
<organism evidence="1 2">
    <name type="scientific">Crenothrix polyspora</name>
    <dbReference type="NCBI Taxonomy" id="360316"/>
    <lineage>
        <taxon>Bacteria</taxon>
        <taxon>Pseudomonadati</taxon>
        <taxon>Pseudomonadota</taxon>
        <taxon>Gammaproteobacteria</taxon>
        <taxon>Methylococcales</taxon>
        <taxon>Crenotrichaceae</taxon>
        <taxon>Crenothrix</taxon>
    </lineage>
</organism>
<accession>A0A1R4H531</accession>
<protein>
    <recommendedName>
        <fullName evidence="3">DUF748 domain-containing protein</fullName>
    </recommendedName>
</protein>
<dbReference type="EMBL" id="FUKJ01000121">
    <property type="protein sequence ID" value="SJM91141.1"/>
    <property type="molecule type" value="Genomic_DNA"/>
</dbReference>
<name>A0A1R4H531_9GAMM</name>
<dbReference type="InterPro" id="IPR052894">
    <property type="entry name" value="AsmA-related"/>
</dbReference>
<dbReference type="Gene3D" id="3.30.1330.60">
    <property type="entry name" value="OmpA-like domain"/>
    <property type="match status" value="1"/>
</dbReference>
<reference evidence="2" key="1">
    <citation type="submission" date="2017-02" db="EMBL/GenBank/DDBJ databases">
        <authorList>
            <person name="Daims H."/>
        </authorList>
    </citation>
    <scope>NUCLEOTIDE SEQUENCE [LARGE SCALE GENOMIC DNA]</scope>
</reference>
<gene>
    <name evidence="1" type="ORF">CRENPOLYSF2_2070003</name>
</gene>
<dbReference type="GO" id="GO:0090313">
    <property type="term" value="P:regulation of protein targeting to membrane"/>
    <property type="evidence" value="ECO:0007669"/>
    <property type="project" value="TreeGrafter"/>
</dbReference>
<dbReference type="PANTHER" id="PTHR30441:SF8">
    <property type="entry name" value="DUF748 DOMAIN-CONTAINING PROTEIN"/>
    <property type="match status" value="1"/>
</dbReference>